<dbReference type="InterPro" id="IPR004155">
    <property type="entry name" value="PBS_lyase_HEAT"/>
</dbReference>
<dbReference type="PANTHER" id="PTHR12697:SF5">
    <property type="entry name" value="DEOXYHYPUSINE HYDROXYLASE"/>
    <property type="match status" value="1"/>
</dbReference>
<dbReference type="EMBL" id="CP000724">
    <property type="protein sequence ID" value="ABR48384.1"/>
    <property type="molecule type" value="Genomic_DNA"/>
</dbReference>
<dbReference type="RefSeq" id="WP_012063360.1">
    <property type="nucleotide sequence ID" value="NC_009633.1"/>
</dbReference>
<dbReference type="Gene3D" id="1.25.10.10">
    <property type="entry name" value="Leucine-rich Repeat Variant"/>
    <property type="match status" value="1"/>
</dbReference>
<gene>
    <name evidence="1" type="ordered locus">Amet_2226</name>
</gene>
<evidence type="ECO:0000313" key="1">
    <source>
        <dbReference type="EMBL" id="ABR48384.1"/>
    </source>
</evidence>
<dbReference type="Proteomes" id="UP000001572">
    <property type="component" value="Chromosome"/>
</dbReference>
<dbReference type="STRING" id="293826.Amet_2226"/>
<dbReference type="HOGENOM" id="CLU_106582_0_0_9"/>
<dbReference type="GO" id="GO:0016829">
    <property type="term" value="F:lyase activity"/>
    <property type="evidence" value="ECO:0007669"/>
    <property type="project" value="UniProtKB-KW"/>
</dbReference>
<dbReference type="KEGG" id="amt:Amet_2226"/>
<dbReference type="SUPFAM" id="SSF48371">
    <property type="entry name" value="ARM repeat"/>
    <property type="match status" value="1"/>
</dbReference>
<keyword evidence="2" id="KW-1185">Reference proteome</keyword>
<protein>
    <submittedName>
        <fullName evidence="1">PBS lyase HEAT domain protein repeat-containing protein</fullName>
    </submittedName>
</protein>
<reference evidence="2" key="1">
    <citation type="journal article" date="2016" name="Genome Announc.">
        <title>Complete genome sequence of Alkaliphilus metalliredigens strain QYMF, an alkaliphilic and metal-reducing bacterium isolated from borax-contaminated leachate ponds.</title>
        <authorList>
            <person name="Hwang C."/>
            <person name="Copeland A."/>
            <person name="Lucas S."/>
            <person name="Lapidus A."/>
            <person name="Barry K."/>
            <person name="Detter J.C."/>
            <person name="Glavina Del Rio T."/>
            <person name="Hammon N."/>
            <person name="Israni S."/>
            <person name="Dalin E."/>
            <person name="Tice H."/>
            <person name="Pitluck S."/>
            <person name="Chertkov O."/>
            <person name="Brettin T."/>
            <person name="Bruce D."/>
            <person name="Han C."/>
            <person name="Schmutz J."/>
            <person name="Larimer F."/>
            <person name="Land M.L."/>
            <person name="Hauser L."/>
            <person name="Kyrpides N."/>
            <person name="Mikhailova N."/>
            <person name="Ye Q."/>
            <person name="Zhou J."/>
            <person name="Richardson P."/>
            <person name="Fields M.W."/>
        </authorList>
    </citation>
    <scope>NUCLEOTIDE SEQUENCE [LARGE SCALE GENOMIC DNA]</scope>
    <source>
        <strain evidence="2">QYMF</strain>
    </source>
</reference>
<dbReference type="eggNOG" id="COG1413">
    <property type="taxonomic scope" value="Bacteria"/>
</dbReference>
<keyword evidence="1" id="KW-0456">Lyase</keyword>
<evidence type="ECO:0000313" key="2">
    <source>
        <dbReference type="Proteomes" id="UP000001572"/>
    </source>
</evidence>
<sequence length="226" mass="26024">MENGLSITINWGNVKEYDDHFISYLLFLEGKSVSLISQIRNLSKEEVDQQIIESKVKMKQSKKTQDFSQVFMVLLASTKEERLNFLLQSDGLVKEELMKYMVIRIPTIENAEDLMIALWLAGQLKDKRLLPAIHQESNHKHGGVRRMVCSALGKIQDRSSLDVLHRALQDGKPQVRQYAAKSLARIGNEKTVTRLKALLKNPNETEYVQRAYDNTIKEIQERLKRG</sequence>
<dbReference type="PANTHER" id="PTHR12697">
    <property type="entry name" value="PBS LYASE HEAT-LIKE PROTEIN"/>
    <property type="match status" value="1"/>
</dbReference>
<dbReference type="SMART" id="SM00567">
    <property type="entry name" value="EZ_HEAT"/>
    <property type="match status" value="2"/>
</dbReference>
<dbReference type="GO" id="GO:0016491">
    <property type="term" value="F:oxidoreductase activity"/>
    <property type="evidence" value="ECO:0007669"/>
    <property type="project" value="TreeGrafter"/>
</dbReference>
<name>A6TQB6_ALKMQ</name>
<dbReference type="InterPro" id="IPR016024">
    <property type="entry name" value="ARM-type_fold"/>
</dbReference>
<accession>A6TQB6</accession>
<dbReference type="InterPro" id="IPR011989">
    <property type="entry name" value="ARM-like"/>
</dbReference>
<proteinExistence type="predicted"/>
<dbReference type="Pfam" id="PF13646">
    <property type="entry name" value="HEAT_2"/>
    <property type="match status" value="1"/>
</dbReference>
<organism evidence="1 2">
    <name type="scientific">Alkaliphilus metalliredigens (strain QYMF)</name>
    <dbReference type="NCBI Taxonomy" id="293826"/>
    <lineage>
        <taxon>Bacteria</taxon>
        <taxon>Bacillati</taxon>
        <taxon>Bacillota</taxon>
        <taxon>Clostridia</taxon>
        <taxon>Peptostreptococcales</taxon>
        <taxon>Natronincolaceae</taxon>
        <taxon>Alkaliphilus</taxon>
    </lineage>
</organism>
<dbReference type="AlphaFoldDB" id="A6TQB6"/>